<proteinExistence type="predicted"/>
<gene>
    <name evidence="1" type="ORF">Dm11a5_0622</name>
</gene>
<accession>A0A142V9J0</accession>
<dbReference type="AlphaFoldDB" id="A0A142V9J0"/>
<evidence type="ECO:0000313" key="1">
    <source>
        <dbReference type="EMBL" id="AMU86448.1"/>
    </source>
</evidence>
<sequence>MEGTAYCTNTNGFAQSKKAVSSGKYLHVCGGLFLKIQIGLHNYAYFRQGKEFIPAGQN</sequence>
<evidence type="ECO:0000313" key="2">
    <source>
        <dbReference type="Proteomes" id="UP000076394"/>
    </source>
</evidence>
<reference evidence="1 2" key="1">
    <citation type="submission" date="2015-03" db="EMBL/GenBank/DDBJ databases">
        <title>Genomic characterization of Dehalococcoides mccartyi strain 11a5, an unusal plasmid-containing chloroethene dechlorinator.</title>
        <authorList>
            <person name="Zhao S."/>
            <person name="Ding C."/>
            <person name="He J."/>
        </authorList>
    </citation>
    <scope>NUCLEOTIDE SEQUENCE [LARGE SCALE GENOMIC DNA]</scope>
    <source>
        <strain evidence="1 2">11a5</strain>
    </source>
</reference>
<protein>
    <submittedName>
        <fullName evidence="1">Uncharacterized protein</fullName>
    </submittedName>
</protein>
<dbReference type="PATRIC" id="fig|61435.8.peg.619"/>
<organism evidence="1 2">
    <name type="scientific">Dehalococcoides mccartyi</name>
    <dbReference type="NCBI Taxonomy" id="61435"/>
    <lineage>
        <taxon>Bacteria</taxon>
        <taxon>Bacillati</taxon>
        <taxon>Chloroflexota</taxon>
        <taxon>Dehalococcoidia</taxon>
        <taxon>Dehalococcoidales</taxon>
        <taxon>Dehalococcoidaceae</taxon>
        <taxon>Dehalococcoides</taxon>
    </lineage>
</organism>
<dbReference type="Proteomes" id="UP000076394">
    <property type="component" value="Chromosome"/>
</dbReference>
<dbReference type="EMBL" id="CP011127">
    <property type="protein sequence ID" value="AMU86448.1"/>
    <property type="molecule type" value="Genomic_DNA"/>
</dbReference>
<name>A0A142V9J0_9CHLR</name>